<sequence>MYVVTRTVESDATSESLATDPGTGKVFFDTAQADFTSGTADPD</sequence>
<name>A0A0F9K6F2_9ZZZZ</name>
<dbReference type="EMBL" id="LAZR01015925">
    <property type="protein sequence ID" value="KKM06738.1"/>
    <property type="molecule type" value="Genomic_DNA"/>
</dbReference>
<reference evidence="1" key="1">
    <citation type="journal article" date="2015" name="Nature">
        <title>Complex archaea that bridge the gap between prokaryotes and eukaryotes.</title>
        <authorList>
            <person name="Spang A."/>
            <person name="Saw J.H."/>
            <person name="Jorgensen S.L."/>
            <person name="Zaremba-Niedzwiedzka K."/>
            <person name="Martijn J."/>
            <person name="Lind A.E."/>
            <person name="van Eijk R."/>
            <person name="Schleper C."/>
            <person name="Guy L."/>
            <person name="Ettema T.J."/>
        </authorList>
    </citation>
    <scope>NUCLEOTIDE SEQUENCE</scope>
</reference>
<gene>
    <name evidence="1" type="ORF">LCGC14_1741010</name>
</gene>
<organism evidence="1">
    <name type="scientific">marine sediment metagenome</name>
    <dbReference type="NCBI Taxonomy" id="412755"/>
    <lineage>
        <taxon>unclassified sequences</taxon>
        <taxon>metagenomes</taxon>
        <taxon>ecological metagenomes</taxon>
    </lineage>
</organism>
<dbReference type="AlphaFoldDB" id="A0A0F9K6F2"/>
<proteinExistence type="predicted"/>
<comment type="caution">
    <text evidence="1">The sequence shown here is derived from an EMBL/GenBank/DDBJ whole genome shotgun (WGS) entry which is preliminary data.</text>
</comment>
<protein>
    <submittedName>
        <fullName evidence="1">Uncharacterized protein</fullName>
    </submittedName>
</protein>
<feature type="non-terminal residue" evidence="1">
    <location>
        <position position="43"/>
    </location>
</feature>
<evidence type="ECO:0000313" key="1">
    <source>
        <dbReference type="EMBL" id="KKM06738.1"/>
    </source>
</evidence>
<accession>A0A0F9K6F2</accession>